<accession>A0A6G1I4H5</accession>
<comment type="cofactor">
    <cofactor evidence="5">
        <name>Zn(2+)</name>
        <dbReference type="ChEBI" id="CHEBI:29105"/>
    </cofactor>
    <text evidence="5">Binds 1 zinc ion per subunit.</text>
</comment>
<dbReference type="GO" id="GO:0006400">
    <property type="term" value="P:tRNA modification"/>
    <property type="evidence" value="ECO:0007669"/>
    <property type="project" value="InterPro"/>
</dbReference>
<dbReference type="Pfam" id="PF01702">
    <property type="entry name" value="TGT"/>
    <property type="match status" value="1"/>
</dbReference>
<dbReference type="InterPro" id="IPR036511">
    <property type="entry name" value="TGT-like_sf"/>
</dbReference>
<dbReference type="GO" id="GO:0005737">
    <property type="term" value="C:cytoplasm"/>
    <property type="evidence" value="ECO:0007669"/>
    <property type="project" value="UniProtKB-SubCell"/>
</dbReference>
<proteinExistence type="inferred from homology"/>
<dbReference type="AlphaFoldDB" id="A0A6G1I4H5"/>
<dbReference type="Gene3D" id="3.20.20.105">
    <property type="entry name" value="Queuine tRNA-ribosyltransferase-like"/>
    <property type="match status" value="1"/>
</dbReference>
<dbReference type="GO" id="GO:0008479">
    <property type="term" value="F:tRNA-guanosine(34) queuine transglycosylase activity"/>
    <property type="evidence" value="ECO:0007669"/>
    <property type="project" value="UniProtKB-UniRule"/>
</dbReference>
<evidence type="ECO:0000256" key="1">
    <source>
        <dbReference type="ARBA" id="ARBA00022490"/>
    </source>
</evidence>
<gene>
    <name evidence="8" type="ORF">EJ06DRAFT_489851</name>
</gene>
<comment type="subunit">
    <text evidence="5">Heterodimer of a catalytic subunit and an accessory subunit.</text>
</comment>
<dbReference type="OrthoDB" id="27601at2759"/>
<feature type="binding site" evidence="5">
    <location>
        <position position="324"/>
    </location>
    <ligand>
        <name>Zn(2+)</name>
        <dbReference type="ChEBI" id="CHEBI:29105"/>
    </ligand>
</feature>
<feature type="compositionally biased region" description="Basic and acidic residues" evidence="6">
    <location>
        <begin position="441"/>
        <end position="456"/>
    </location>
</feature>
<evidence type="ECO:0000256" key="5">
    <source>
        <dbReference type="HAMAP-Rule" id="MF_03043"/>
    </source>
</evidence>
<dbReference type="NCBIfam" id="TIGR00449">
    <property type="entry name" value="tgt_general"/>
    <property type="match status" value="1"/>
</dbReference>
<evidence type="ECO:0000256" key="4">
    <source>
        <dbReference type="ARBA" id="ARBA00022833"/>
    </source>
</evidence>
<evidence type="ECO:0000259" key="7">
    <source>
        <dbReference type="Pfam" id="PF01702"/>
    </source>
</evidence>
<dbReference type="HAMAP" id="MF_03043">
    <property type="entry name" value="QTRT2"/>
    <property type="match status" value="1"/>
</dbReference>
<dbReference type="InterPro" id="IPR028592">
    <property type="entry name" value="QTRTD1"/>
</dbReference>
<protein>
    <recommendedName>
        <fullName evidence="5">Queuine tRNA-ribosyltransferase accessory subunit 2</fullName>
    </recommendedName>
    <alternativeName>
        <fullName evidence="5">Queuine tRNA-ribosyltransferase domain-containing protein 1</fullName>
    </alternativeName>
</protein>
<dbReference type="Proteomes" id="UP000799640">
    <property type="component" value="Unassembled WGS sequence"/>
</dbReference>
<dbReference type="EMBL" id="ML996690">
    <property type="protein sequence ID" value="KAF2403081.1"/>
    <property type="molecule type" value="Genomic_DNA"/>
</dbReference>
<evidence type="ECO:0000256" key="6">
    <source>
        <dbReference type="SAM" id="MobiDB-lite"/>
    </source>
</evidence>
<dbReference type="GO" id="GO:0046872">
    <property type="term" value="F:metal ion binding"/>
    <property type="evidence" value="ECO:0007669"/>
    <property type="project" value="UniProtKB-KW"/>
</dbReference>
<dbReference type="SUPFAM" id="SSF51713">
    <property type="entry name" value="tRNA-guanine transglycosylase"/>
    <property type="match status" value="1"/>
</dbReference>
<feature type="domain" description="tRNA-guanine(15) transglycosylase-like" evidence="7">
    <location>
        <begin position="15"/>
        <end position="383"/>
    </location>
</feature>
<evidence type="ECO:0000313" key="8">
    <source>
        <dbReference type="EMBL" id="KAF2403081.1"/>
    </source>
</evidence>
<organism evidence="8 9">
    <name type="scientific">Trichodelitschia bisporula</name>
    <dbReference type="NCBI Taxonomy" id="703511"/>
    <lineage>
        <taxon>Eukaryota</taxon>
        <taxon>Fungi</taxon>
        <taxon>Dikarya</taxon>
        <taxon>Ascomycota</taxon>
        <taxon>Pezizomycotina</taxon>
        <taxon>Dothideomycetes</taxon>
        <taxon>Dothideomycetes incertae sedis</taxon>
        <taxon>Phaeotrichales</taxon>
        <taxon>Phaeotrichaceae</taxon>
        <taxon>Trichodelitschia</taxon>
    </lineage>
</organism>
<keyword evidence="4 5" id="KW-0862">Zinc</keyword>
<dbReference type="InterPro" id="IPR050852">
    <property type="entry name" value="Queuine_tRNA-ribosyltrfase"/>
</dbReference>
<keyword evidence="2 5" id="KW-0819">tRNA processing</keyword>
<evidence type="ECO:0000256" key="3">
    <source>
        <dbReference type="ARBA" id="ARBA00022723"/>
    </source>
</evidence>
<feature type="binding site" evidence="5">
    <location>
        <position position="321"/>
    </location>
    <ligand>
        <name>Zn(2+)</name>
        <dbReference type="ChEBI" id="CHEBI:29105"/>
    </ligand>
</feature>
<keyword evidence="1 5" id="KW-0963">Cytoplasm</keyword>
<feature type="binding site" evidence="5">
    <location>
        <position position="350"/>
    </location>
    <ligand>
        <name>Zn(2+)</name>
        <dbReference type="ChEBI" id="CHEBI:29105"/>
    </ligand>
</feature>
<feature type="binding site" evidence="5">
    <location>
        <position position="319"/>
    </location>
    <ligand>
        <name>Zn(2+)</name>
        <dbReference type="ChEBI" id="CHEBI:29105"/>
    </ligand>
</feature>
<sequence length="456" mass="50033">MPPFALTSTLSRPVARLGTLALRSRSPIQTPHYAANTSRGVVPHLAHDNLQKHTDIRALYLGLEDFIEKTPPRVPPVFEIHPDSTGSRLRAFTHHSPAPLLILGPRRVPPVESPAANTNATLSICTSVGFRTLDIEEYISAGAALQPDIIIAPGDIVPPTSSRKRAEKSTDRTDLWVSTMLTRAQETPYPAVFAPLLPLAPEQQMWYTQLLCDPDYRPHISGLAVYDTESLLDLPEELQLLPRLALTTPANPVAILREIALGVDLFILPFVDHASDAGFALDFTFPAPAPAPHADPLPLATSLWSAEHTIDLSPLRPGCTCFACTNHHRAYIHHLLATKEMLGWVLLQLHNHSVMSEFFAGVRQSIARETFEADVEAFSRAYEADMPSAAGPGPRVRGYQFKSKGHGEPKANPKAYNKLDDMAENIADATMPDPDIDAEELQEHGLGKALEDEEMK</sequence>
<feature type="region of interest" description="Disordered" evidence="6">
    <location>
        <begin position="429"/>
        <end position="456"/>
    </location>
</feature>
<keyword evidence="3 5" id="KW-0479">Metal-binding</keyword>
<dbReference type="PANTHER" id="PTHR46064">
    <property type="entry name" value="QUEUINE TRNA-RIBOSYLTRANSFERASE ACCESSORY SUBUNIT 2"/>
    <property type="match status" value="1"/>
</dbReference>
<evidence type="ECO:0000256" key="2">
    <source>
        <dbReference type="ARBA" id="ARBA00022694"/>
    </source>
</evidence>
<comment type="subcellular location">
    <subcellularLocation>
        <location evidence="5">Cytoplasm</location>
    </subcellularLocation>
</comment>
<name>A0A6G1I4H5_9PEZI</name>
<keyword evidence="9" id="KW-1185">Reference proteome</keyword>
<comment type="function">
    <text evidence="5">Non-catalytic subunit of the queuine tRNA-ribosyltransferase (TGT) that catalyzes the base-exchange of a guanine (G) residue with queuine (Q) at position 34 (anticodon wobble position) in tRNAs with GU(N) anticodons (tRNA-Asp, -Asn, -His and -Tyr), resulting in the hypermodified nucleoside queuosine (7-(((4,5-cis-dihydroxy-2-cyclopenten-1-yl)amino)methyl)-7-deazaguanosine).</text>
</comment>
<dbReference type="InterPro" id="IPR002616">
    <property type="entry name" value="tRNA_ribo_trans-like"/>
</dbReference>
<reference evidence="8" key="1">
    <citation type="journal article" date="2020" name="Stud. Mycol.">
        <title>101 Dothideomycetes genomes: a test case for predicting lifestyles and emergence of pathogens.</title>
        <authorList>
            <person name="Haridas S."/>
            <person name="Albert R."/>
            <person name="Binder M."/>
            <person name="Bloem J."/>
            <person name="Labutti K."/>
            <person name="Salamov A."/>
            <person name="Andreopoulos B."/>
            <person name="Baker S."/>
            <person name="Barry K."/>
            <person name="Bills G."/>
            <person name="Bluhm B."/>
            <person name="Cannon C."/>
            <person name="Castanera R."/>
            <person name="Culley D."/>
            <person name="Daum C."/>
            <person name="Ezra D."/>
            <person name="Gonzalez J."/>
            <person name="Henrissat B."/>
            <person name="Kuo A."/>
            <person name="Liang C."/>
            <person name="Lipzen A."/>
            <person name="Lutzoni F."/>
            <person name="Magnuson J."/>
            <person name="Mondo S."/>
            <person name="Nolan M."/>
            <person name="Ohm R."/>
            <person name="Pangilinan J."/>
            <person name="Park H.-J."/>
            <person name="Ramirez L."/>
            <person name="Alfaro M."/>
            <person name="Sun H."/>
            <person name="Tritt A."/>
            <person name="Yoshinaga Y."/>
            <person name="Zwiers L.-H."/>
            <person name="Turgeon B."/>
            <person name="Goodwin S."/>
            <person name="Spatafora J."/>
            <person name="Crous P."/>
            <person name="Grigoriev I."/>
        </authorList>
    </citation>
    <scope>NUCLEOTIDE SEQUENCE</scope>
    <source>
        <strain evidence="8">CBS 262.69</strain>
    </source>
</reference>
<evidence type="ECO:0000313" key="9">
    <source>
        <dbReference type="Proteomes" id="UP000799640"/>
    </source>
</evidence>
<dbReference type="PANTHER" id="PTHR46064:SF1">
    <property type="entry name" value="QUEUINE TRNA-RIBOSYLTRANSFERASE ACCESSORY SUBUNIT 2"/>
    <property type="match status" value="1"/>
</dbReference>
<comment type="similarity">
    <text evidence="5">Belongs to the queuine tRNA-ribosyltransferase family. QTRT2 subfamily.</text>
</comment>